<accession>A0ACB8XNL1</accession>
<protein>
    <submittedName>
        <fullName evidence="1">Uncharacterized protein</fullName>
    </submittedName>
</protein>
<evidence type="ECO:0000313" key="2">
    <source>
        <dbReference type="Proteomes" id="UP001055879"/>
    </source>
</evidence>
<comment type="caution">
    <text evidence="1">The sequence shown here is derived from an EMBL/GenBank/DDBJ whole genome shotgun (WGS) entry which is preliminary data.</text>
</comment>
<proteinExistence type="predicted"/>
<dbReference type="EMBL" id="CM042062">
    <property type="protein sequence ID" value="KAI3670021.1"/>
    <property type="molecule type" value="Genomic_DNA"/>
</dbReference>
<evidence type="ECO:0000313" key="1">
    <source>
        <dbReference type="EMBL" id="KAI3670021.1"/>
    </source>
</evidence>
<name>A0ACB8XNL1_ARCLA</name>
<keyword evidence="2" id="KW-1185">Reference proteome</keyword>
<gene>
    <name evidence="1" type="ORF">L6452_41595</name>
</gene>
<reference evidence="2" key="1">
    <citation type="journal article" date="2022" name="Mol. Ecol. Resour.">
        <title>The genomes of chicory, endive, great burdock and yacon provide insights into Asteraceae palaeo-polyploidization history and plant inulin production.</title>
        <authorList>
            <person name="Fan W."/>
            <person name="Wang S."/>
            <person name="Wang H."/>
            <person name="Wang A."/>
            <person name="Jiang F."/>
            <person name="Liu H."/>
            <person name="Zhao H."/>
            <person name="Xu D."/>
            <person name="Zhang Y."/>
        </authorList>
    </citation>
    <scope>NUCLEOTIDE SEQUENCE [LARGE SCALE GENOMIC DNA]</scope>
    <source>
        <strain evidence="2">cv. Niubang</strain>
    </source>
</reference>
<dbReference type="Proteomes" id="UP001055879">
    <property type="component" value="Linkage Group LG16"/>
</dbReference>
<organism evidence="1 2">
    <name type="scientific">Arctium lappa</name>
    <name type="common">Greater burdock</name>
    <name type="synonym">Lappa major</name>
    <dbReference type="NCBI Taxonomy" id="4217"/>
    <lineage>
        <taxon>Eukaryota</taxon>
        <taxon>Viridiplantae</taxon>
        <taxon>Streptophyta</taxon>
        <taxon>Embryophyta</taxon>
        <taxon>Tracheophyta</taxon>
        <taxon>Spermatophyta</taxon>
        <taxon>Magnoliopsida</taxon>
        <taxon>eudicotyledons</taxon>
        <taxon>Gunneridae</taxon>
        <taxon>Pentapetalae</taxon>
        <taxon>asterids</taxon>
        <taxon>campanulids</taxon>
        <taxon>Asterales</taxon>
        <taxon>Asteraceae</taxon>
        <taxon>Carduoideae</taxon>
        <taxon>Cardueae</taxon>
        <taxon>Arctiinae</taxon>
        <taxon>Arctium</taxon>
    </lineage>
</organism>
<sequence>MTFERKVNVLRSLSFFSHRHNTTQFVEFSRSMACFRCMFDYYVILLIITLAVVFYTHPSPVAGEDDVKCLQGVQNSLTDPGSELSWNFNNNTAGFICKFTGVSCWNEQENRLISLTLRQLQLAGSIPSDLRFCWSLQNLDLAGNNLTGSIPSELCTWLPYLVTLDLSNNQLTGEIPADLGNCTFLNSIILSDNRLSGTISPQLSNLVRLNRFSVSNNALSGPIPSRLSNFDSSSFDGNRGLCGKPLDNCGGLSKKNLAIIIAAGVFGAAASLLIGFGLWWWCLATSKRKGRNGIGGEDDDTSSWANRLRNHKLIHVSLFQKPLVKVRLVDLMVATNNFSKENAIISTRTGTTYKAVLSDGSALAIKRLSTCKLHERQFRAEMNVLGQLRHPNLTPLLGYCMVEEEKLLVYKHMSNGTLSSSLTKQLTSLDWPTRFRIGLGAARGLAWLHHGCRPPILHQNISSNAIFLDEDYDARIVDFGLAKLMNTSSSHPNDSSYVNGDLGEFGYVAPEYSTTMVASLKGDVYGFGVVLLELATSQKPADVTGAEEGFKGNLVDWVNKLSGSGQIKNAIDKNLRGIGHDADIVQFLRIAGNCITSNPRSRWSMFQVYEALNTMAQELGLSEHHDEFPLLYGIHNDAI</sequence>
<reference evidence="1 2" key="2">
    <citation type="journal article" date="2022" name="Mol. Ecol. Resour.">
        <title>The genomes of chicory, endive, great burdock and yacon provide insights into Asteraceae paleo-polyploidization history and plant inulin production.</title>
        <authorList>
            <person name="Fan W."/>
            <person name="Wang S."/>
            <person name="Wang H."/>
            <person name="Wang A."/>
            <person name="Jiang F."/>
            <person name="Liu H."/>
            <person name="Zhao H."/>
            <person name="Xu D."/>
            <person name="Zhang Y."/>
        </authorList>
    </citation>
    <scope>NUCLEOTIDE SEQUENCE [LARGE SCALE GENOMIC DNA]</scope>
    <source>
        <strain evidence="2">cv. Niubang</strain>
    </source>
</reference>